<dbReference type="InterPro" id="IPR009045">
    <property type="entry name" value="Zn_M74/Hedgehog-like"/>
</dbReference>
<dbReference type="EMBL" id="LXHE01000014">
    <property type="protein sequence ID" value="OAV00219.1"/>
    <property type="molecule type" value="Genomic_DNA"/>
</dbReference>
<sequence>MQISKNFHLLELIHSDTAIERGIKNTPSTQHKANLVEATHRLWQPVRDLLGVAMRVNSGYRSHALNRAVNGSQTSAHSHGLAIDFVAPKFGNTRQIAKFLASELPRRGIRFDQLILEHPDALRSWIHLGYKHPDGRQRGQLLTAVKKGGKTVYLKGLH</sequence>
<dbReference type="SUPFAM" id="SSF55166">
    <property type="entry name" value="Hedgehog/DD-peptidase"/>
    <property type="match status" value="1"/>
</dbReference>
<reference evidence="2 3" key="1">
    <citation type="journal article" date="2016" name="Genome Biol. Evol.">
        <title>Comparative Genomic Analyses of the Moraxella catarrhalis Serosensitive and Seroresistant Lineages Demonstrate Their Independent Evolution.</title>
        <authorList>
            <person name="Earl J.P."/>
            <person name="de Vries S.P."/>
            <person name="Ahmed A."/>
            <person name="Powell E."/>
            <person name="Schultz M.P."/>
            <person name="Hermans P.W."/>
            <person name="Hill D.J."/>
            <person name="Zhou Z."/>
            <person name="Constantinidou C.I."/>
            <person name="Hu F.Z."/>
            <person name="Bootsma H.J."/>
            <person name="Ehrlich G.D."/>
        </authorList>
    </citation>
    <scope>NUCLEOTIDE SEQUENCE [LARGE SCALE GENOMIC DNA]</scope>
    <source>
        <strain evidence="2 3">Z7574</strain>
    </source>
</reference>
<dbReference type="AlphaFoldDB" id="A0A7Z0UY77"/>
<dbReference type="InterPro" id="IPR013230">
    <property type="entry name" value="Peptidase_M15A_C"/>
</dbReference>
<gene>
    <name evidence="2" type="ORF">AO382_1369</name>
</gene>
<name>A0A7Z0UY77_MORCA</name>
<feature type="domain" description="Peptidase M15A C-terminal" evidence="1">
    <location>
        <begin position="6"/>
        <end position="105"/>
    </location>
</feature>
<proteinExistence type="predicted"/>
<dbReference type="RefSeq" id="WP_064619047.1">
    <property type="nucleotide sequence ID" value="NZ_LXHE01000014.1"/>
</dbReference>
<accession>A0A7Z0UY77</accession>
<evidence type="ECO:0000313" key="2">
    <source>
        <dbReference type="EMBL" id="OAV00219.1"/>
    </source>
</evidence>
<dbReference type="Pfam" id="PF08291">
    <property type="entry name" value="Peptidase_M15_3"/>
    <property type="match status" value="1"/>
</dbReference>
<comment type="caution">
    <text evidence="2">The sequence shown here is derived from an EMBL/GenBank/DDBJ whole genome shotgun (WGS) entry which is preliminary data.</text>
</comment>
<evidence type="ECO:0000259" key="1">
    <source>
        <dbReference type="Pfam" id="PF08291"/>
    </source>
</evidence>
<organism evidence="2 3">
    <name type="scientific">Moraxella catarrhalis</name>
    <name type="common">Branhamella catarrhalis</name>
    <dbReference type="NCBI Taxonomy" id="480"/>
    <lineage>
        <taxon>Bacteria</taxon>
        <taxon>Pseudomonadati</taxon>
        <taxon>Pseudomonadota</taxon>
        <taxon>Gammaproteobacteria</taxon>
        <taxon>Moraxellales</taxon>
        <taxon>Moraxellaceae</taxon>
        <taxon>Moraxella</taxon>
    </lineage>
</organism>
<protein>
    <recommendedName>
        <fullName evidence="1">Peptidase M15A C-terminal domain-containing protein</fullName>
    </recommendedName>
</protein>
<dbReference type="Proteomes" id="UP000078446">
    <property type="component" value="Unassembled WGS sequence"/>
</dbReference>
<dbReference type="Gene3D" id="3.30.1380.10">
    <property type="match status" value="1"/>
</dbReference>
<evidence type="ECO:0000313" key="3">
    <source>
        <dbReference type="Proteomes" id="UP000078446"/>
    </source>
</evidence>